<gene>
    <name evidence="2" type="ORF">ZHAS_00020650</name>
</gene>
<feature type="region of interest" description="Disordered" evidence="1">
    <location>
        <begin position="33"/>
        <end position="86"/>
    </location>
</feature>
<evidence type="ECO:0000313" key="3">
    <source>
        <dbReference type="EnsemblMetazoa" id="ASIC020650-PA"/>
    </source>
</evidence>
<name>A0A084WQA7_ANOSI</name>
<feature type="compositionally biased region" description="Low complexity" evidence="1">
    <location>
        <begin position="33"/>
        <end position="46"/>
    </location>
</feature>
<reference evidence="3" key="2">
    <citation type="submission" date="2020-05" db="UniProtKB">
        <authorList>
            <consortium name="EnsemblMetazoa"/>
        </authorList>
    </citation>
    <scope>IDENTIFICATION</scope>
</reference>
<dbReference type="EnsemblMetazoa" id="ASIC020650-RA">
    <property type="protein sequence ID" value="ASIC020650-PA"/>
    <property type="gene ID" value="ASIC020650"/>
</dbReference>
<dbReference type="AlphaFoldDB" id="A0A084WQA7"/>
<sequence>MSPRPHKLARQITRGASKTKIDELVECAAASFRSLDRSNSSSTKPGPGWGGKAPPNRFRTPLLSRTEWGKEKMERGARKQASQRIR</sequence>
<dbReference type="VEuPathDB" id="VectorBase:ASIC020650"/>
<evidence type="ECO:0000313" key="4">
    <source>
        <dbReference type="Proteomes" id="UP000030765"/>
    </source>
</evidence>
<evidence type="ECO:0000256" key="1">
    <source>
        <dbReference type="SAM" id="MobiDB-lite"/>
    </source>
</evidence>
<protein>
    <submittedName>
        <fullName evidence="2 3">Uncharacterized protein</fullName>
    </submittedName>
</protein>
<keyword evidence="4" id="KW-1185">Reference proteome</keyword>
<accession>A0A084WQA7</accession>
<dbReference type="Proteomes" id="UP000030765">
    <property type="component" value="Unassembled WGS sequence"/>
</dbReference>
<dbReference type="EMBL" id="ATLV01025451">
    <property type="status" value="NOT_ANNOTATED_CDS"/>
    <property type="molecule type" value="Genomic_DNA"/>
</dbReference>
<reference evidence="2 4" key="1">
    <citation type="journal article" date="2014" name="BMC Genomics">
        <title>Genome sequence of Anopheles sinensis provides insight into genetics basis of mosquito competence for malaria parasites.</title>
        <authorList>
            <person name="Zhou D."/>
            <person name="Zhang D."/>
            <person name="Ding G."/>
            <person name="Shi L."/>
            <person name="Hou Q."/>
            <person name="Ye Y."/>
            <person name="Xu Y."/>
            <person name="Zhou H."/>
            <person name="Xiong C."/>
            <person name="Li S."/>
            <person name="Yu J."/>
            <person name="Hong S."/>
            <person name="Yu X."/>
            <person name="Zou P."/>
            <person name="Chen C."/>
            <person name="Chang X."/>
            <person name="Wang W."/>
            <person name="Lv Y."/>
            <person name="Sun Y."/>
            <person name="Ma L."/>
            <person name="Shen B."/>
            <person name="Zhu C."/>
        </authorList>
    </citation>
    <scope>NUCLEOTIDE SEQUENCE [LARGE SCALE GENOMIC DNA]</scope>
</reference>
<dbReference type="EMBL" id="KE525389">
    <property type="protein sequence ID" value="KFB52401.1"/>
    <property type="molecule type" value="Genomic_DNA"/>
</dbReference>
<proteinExistence type="predicted"/>
<organism evidence="2">
    <name type="scientific">Anopheles sinensis</name>
    <name type="common">Mosquito</name>
    <dbReference type="NCBI Taxonomy" id="74873"/>
    <lineage>
        <taxon>Eukaryota</taxon>
        <taxon>Metazoa</taxon>
        <taxon>Ecdysozoa</taxon>
        <taxon>Arthropoda</taxon>
        <taxon>Hexapoda</taxon>
        <taxon>Insecta</taxon>
        <taxon>Pterygota</taxon>
        <taxon>Neoptera</taxon>
        <taxon>Endopterygota</taxon>
        <taxon>Diptera</taxon>
        <taxon>Nematocera</taxon>
        <taxon>Culicoidea</taxon>
        <taxon>Culicidae</taxon>
        <taxon>Anophelinae</taxon>
        <taxon>Anopheles</taxon>
    </lineage>
</organism>
<feature type="compositionally biased region" description="Basic and acidic residues" evidence="1">
    <location>
        <begin position="67"/>
        <end position="77"/>
    </location>
</feature>
<evidence type="ECO:0000313" key="2">
    <source>
        <dbReference type="EMBL" id="KFB52401.1"/>
    </source>
</evidence>